<comment type="subcellular location">
    <subcellularLocation>
        <location evidence="1">Mitochondrion inner membrane</location>
        <topology evidence="1">Single-pass membrane protein</topology>
    </subcellularLocation>
</comment>
<keyword evidence="2" id="KW-0812">Transmembrane</keyword>
<dbReference type="GO" id="GO:0030150">
    <property type="term" value="P:protein import into mitochondrial matrix"/>
    <property type="evidence" value="ECO:0007669"/>
    <property type="project" value="TreeGrafter"/>
</dbReference>
<dbReference type="Gene3D" id="1.10.287.110">
    <property type="entry name" value="DnaJ domain"/>
    <property type="match status" value="1"/>
</dbReference>
<evidence type="ECO:0000313" key="9">
    <source>
        <dbReference type="EnsemblMetazoa" id="CLYHEMP000362.2"/>
    </source>
</evidence>
<feature type="domain" description="J" evidence="8">
    <location>
        <begin position="61"/>
        <end position="114"/>
    </location>
</feature>
<reference evidence="9" key="1">
    <citation type="submission" date="2021-01" db="UniProtKB">
        <authorList>
            <consortium name="EnsemblMetazoa"/>
        </authorList>
    </citation>
    <scope>IDENTIFICATION</scope>
</reference>
<dbReference type="RefSeq" id="XP_066919414.1">
    <property type="nucleotide sequence ID" value="XM_067063313.1"/>
</dbReference>
<evidence type="ECO:0000256" key="6">
    <source>
        <dbReference type="ARBA" id="ARBA00023136"/>
    </source>
</evidence>
<keyword evidence="3" id="KW-0999">Mitochondrion inner membrane</keyword>
<dbReference type="EnsemblMetazoa" id="CLYHEMT000362.2">
    <property type="protein sequence ID" value="CLYHEMP000362.2"/>
    <property type="gene ID" value="CLYHEMG000362"/>
</dbReference>
<dbReference type="GO" id="GO:0001671">
    <property type="term" value="F:ATPase activator activity"/>
    <property type="evidence" value="ECO:0007669"/>
    <property type="project" value="TreeGrafter"/>
</dbReference>
<accession>A0A7M5UIL1</accession>
<organism evidence="9 10">
    <name type="scientific">Clytia hemisphaerica</name>
    <dbReference type="NCBI Taxonomy" id="252671"/>
    <lineage>
        <taxon>Eukaryota</taxon>
        <taxon>Metazoa</taxon>
        <taxon>Cnidaria</taxon>
        <taxon>Hydrozoa</taxon>
        <taxon>Hydroidolina</taxon>
        <taxon>Leptothecata</taxon>
        <taxon>Obeliida</taxon>
        <taxon>Clytiidae</taxon>
        <taxon>Clytia</taxon>
    </lineage>
</organism>
<dbReference type="OrthoDB" id="5791190at2759"/>
<dbReference type="SUPFAM" id="SSF46565">
    <property type="entry name" value="Chaperone J-domain"/>
    <property type="match status" value="1"/>
</dbReference>
<dbReference type="Proteomes" id="UP000594262">
    <property type="component" value="Unplaced"/>
</dbReference>
<protein>
    <recommendedName>
        <fullName evidence="8">J domain-containing protein</fullName>
    </recommendedName>
</protein>
<sequence>MTTLILAGLGIAGAAYAGRFAMHAAKRVNWKQVQKAMPQIPEISLNAYYKGGFESKMSKREAGLILGVSQSANLQRIRDSHRRIMIVNHPDKGGSPYLASKINEAKDILEGKTKGG</sequence>
<dbReference type="AlphaFoldDB" id="A0A7M5UIL1"/>
<evidence type="ECO:0000256" key="7">
    <source>
        <dbReference type="ARBA" id="ARBA00038105"/>
    </source>
</evidence>
<dbReference type="PANTHER" id="PTHR12763:SF28">
    <property type="entry name" value="GEO10507P1-RELATED"/>
    <property type="match status" value="1"/>
</dbReference>
<dbReference type="GeneID" id="136806720"/>
<dbReference type="CDD" id="cd06257">
    <property type="entry name" value="DnaJ"/>
    <property type="match status" value="1"/>
</dbReference>
<keyword evidence="4" id="KW-1133">Transmembrane helix</keyword>
<dbReference type="InterPro" id="IPR036869">
    <property type="entry name" value="J_dom_sf"/>
</dbReference>
<dbReference type="PROSITE" id="PS50076">
    <property type="entry name" value="DNAJ_2"/>
    <property type="match status" value="1"/>
</dbReference>
<proteinExistence type="inferred from homology"/>
<evidence type="ECO:0000256" key="3">
    <source>
        <dbReference type="ARBA" id="ARBA00022792"/>
    </source>
</evidence>
<dbReference type="InterPro" id="IPR001623">
    <property type="entry name" value="DnaJ_domain"/>
</dbReference>
<comment type="similarity">
    <text evidence="7">Belongs to the TIM14 family.</text>
</comment>
<evidence type="ECO:0000256" key="5">
    <source>
        <dbReference type="ARBA" id="ARBA00023128"/>
    </source>
</evidence>
<evidence type="ECO:0000256" key="2">
    <source>
        <dbReference type="ARBA" id="ARBA00022692"/>
    </source>
</evidence>
<dbReference type="PANTHER" id="PTHR12763">
    <property type="match status" value="1"/>
</dbReference>
<evidence type="ECO:0000256" key="1">
    <source>
        <dbReference type="ARBA" id="ARBA00004434"/>
    </source>
</evidence>
<keyword evidence="6" id="KW-0472">Membrane</keyword>
<keyword evidence="10" id="KW-1185">Reference proteome</keyword>
<evidence type="ECO:0000256" key="4">
    <source>
        <dbReference type="ARBA" id="ARBA00022989"/>
    </source>
</evidence>
<dbReference type="GO" id="GO:0001405">
    <property type="term" value="C:PAM complex, Tim23 associated import motor"/>
    <property type="evidence" value="ECO:0007669"/>
    <property type="project" value="TreeGrafter"/>
</dbReference>
<dbReference type="FunFam" id="1.10.287.110:FF:000001">
    <property type="entry name" value="Import inner membrane translocase subunit tim14"/>
    <property type="match status" value="1"/>
</dbReference>
<keyword evidence="5" id="KW-0496">Mitochondrion</keyword>
<name>A0A7M5UIL1_9CNID</name>
<evidence type="ECO:0000313" key="10">
    <source>
        <dbReference type="Proteomes" id="UP000594262"/>
    </source>
</evidence>
<evidence type="ECO:0000259" key="8">
    <source>
        <dbReference type="PROSITE" id="PS50076"/>
    </source>
</evidence>
<dbReference type="SMART" id="SM00271">
    <property type="entry name" value="DnaJ"/>
    <property type="match status" value="1"/>
</dbReference>